<proteinExistence type="predicted"/>
<evidence type="ECO:0000313" key="1">
    <source>
        <dbReference type="EMBL" id="KAJ8666436.1"/>
    </source>
</evidence>
<gene>
    <name evidence="1" type="ORF">QAD02_008098</name>
</gene>
<accession>A0ACC2N6B9</accession>
<comment type="caution">
    <text evidence="1">The sequence shown here is derived from an EMBL/GenBank/DDBJ whole genome shotgun (WGS) entry which is preliminary data.</text>
</comment>
<dbReference type="Proteomes" id="UP001239111">
    <property type="component" value="Chromosome 4"/>
</dbReference>
<dbReference type="EMBL" id="CM056744">
    <property type="protein sequence ID" value="KAJ8666436.1"/>
    <property type="molecule type" value="Genomic_DNA"/>
</dbReference>
<name>A0ACC2N6B9_9HYME</name>
<protein>
    <submittedName>
        <fullName evidence="1">Uncharacterized protein</fullName>
    </submittedName>
</protein>
<organism evidence="1 2">
    <name type="scientific">Eretmocerus hayati</name>
    <dbReference type="NCBI Taxonomy" id="131215"/>
    <lineage>
        <taxon>Eukaryota</taxon>
        <taxon>Metazoa</taxon>
        <taxon>Ecdysozoa</taxon>
        <taxon>Arthropoda</taxon>
        <taxon>Hexapoda</taxon>
        <taxon>Insecta</taxon>
        <taxon>Pterygota</taxon>
        <taxon>Neoptera</taxon>
        <taxon>Endopterygota</taxon>
        <taxon>Hymenoptera</taxon>
        <taxon>Apocrita</taxon>
        <taxon>Proctotrupomorpha</taxon>
        <taxon>Chalcidoidea</taxon>
        <taxon>Aphelinidae</taxon>
        <taxon>Aphelininae</taxon>
        <taxon>Eretmocerus</taxon>
    </lineage>
</organism>
<reference evidence="1" key="1">
    <citation type="submission" date="2023-04" db="EMBL/GenBank/DDBJ databases">
        <title>A chromosome-level genome assembly of the parasitoid wasp Eretmocerus hayati.</title>
        <authorList>
            <person name="Zhong Y."/>
            <person name="Liu S."/>
            <person name="Liu Y."/>
        </authorList>
    </citation>
    <scope>NUCLEOTIDE SEQUENCE</scope>
    <source>
        <strain evidence="1">ZJU_SS_LIU_2023</strain>
    </source>
</reference>
<sequence length="474" mass="52057">MLEQVTTPPTGRPREASIQPETETPTSTRRTRAHKRYIDEPTTPTLGYEQVVRRPPSVIRTRSDLWNYLDEATTPSDRGRSVASQRIETTAPNSTRVWQGGTSLVSQQRLYGTPPSVARAHSSARNSPGGPTPSTSRLVGSAAAELSASGMEVGANNEGPTEPTTPVIGRILRSTLSASRTRSSVRNLLADLTTPPADNESVGHSRQSRIASASGSISGRRRLAVPPARTGRTSTVEGHSPISTAEDDRIMGATNERPFRTVFGQHLPQHRQHPYTGAELLNMSEDERFLLDIELANEREERYNGHAEKQTASRDGIRIRTDAGDSYLLPYESFLYIGALVTADNVGAEPNFTAENCCPFFIFDENRLEINGHEIDQTKDPGIVGAIQNILTLTDVNPKSANGHRWGPTHTAVKNCYMLRACSPLNKFIWICEDFKSIILGANHELILIRSKTDNNCSRVAQDATVRLTLSKIQ</sequence>
<keyword evidence="2" id="KW-1185">Reference proteome</keyword>
<evidence type="ECO:0000313" key="2">
    <source>
        <dbReference type="Proteomes" id="UP001239111"/>
    </source>
</evidence>